<protein>
    <submittedName>
        <fullName evidence="1">Vertnin</fullName>
    </submittedName>
</protein>
<keyword evidence="2" id="KW-1185">Reference proteome</keyword>
<dbReference type="EMBL" id="BLXT01007365">
    <property type="protein sequence ID" value="GFO38844.1"/>
    <property type="molecule type" value="Genomic_DNA"/>
</dbReference>
<sequence length="131" mass="14720">MRTGPKPKNNANEIDIIATFGEEVLSICKPSVYMGIWQLFAAATVLNSNIISVYPSKGWRIFQQLHNRICRPVGDKSTTTSTISILWTSSRSDMNQQHWVANHVVALVPDSTNSHKKERSLWDVFESSACI</sequence>
<accession>A0AAV4D3U2</accession>
<evidence type="ECO:0000313" key="2">
    <source>
        <dbReference type="Proteomes" id="UP000735302"/>
    </source>
</evidence>
<name>A0AAV4D3U2_9GAST</name>
<organism evidence="1 2">
    <name type="scientific">Plakobranchus ocellatus</name>
    <dbReference type="NCBI Taxonomy" id="259542"/>
    <lineage>
        <taxon>Eukaryota</taxon>
        <taxon>Metazoa</taxon>
        <taxon>Spiralia</taxon>
        <taxon>Lophotrochozoa</taxon>
        <taxon>Mollusca</taxon>
        <taxon>Gastropoda</taxon>
        <taxon>Heterobranchia</taxon>
        <taxon>Euthyneura</taxon>
        <taxon>Panpulmonata</taxon>
        <taxon>Sacoglossa</taxon>
        <taxon>Placobranchoidea</taxon>
        <taxon>Plakobranchidae</taxon>
        <taxon>Plakobranchus</taxon>
    </lineage>
</organism>
<dbReference type="Proteomes" id="UP000735302">
    <property type="component" value="Unassembled WGS sequence"/>
</dbReference>
<proteinExistence type="predicted"/>
<reference evidence="1 2" key="1">
    <citation type="journal article" date="2021" name="Elife">
        <title>Chloroplast acquisition without the gene transfer in kleptoplastic sea slugs, Plakobranchus ocellatus.</title>
        <authorList>
            <person name="Maeda T."/>
            <person name="Takahashi S."/>
            <person name="Yoshida T."/>
            <person name="Shimamura S."/>
            <person name="Takaki Y."/>
            <person name="Nagai Y."/>
            <person name="Toyoda A."/>
            <person name="Suzuki Y."/>
            <person name="Arimoto A."/>
            <person name="Ishii H."/>
            <person name="Satoh N."/>
            <person name="Nishiyama T."/>
            <person name="Hasebe M."/>
            <person name="Maruyama T."/>
            <person name="Minagawa J."/>
            <person name="Obokata J."/>
            <person name="Shigenobu S."/>
        </authorList>
    </citation>
    <scope>NUCLEOTIDE SEQUENCE [LARGE SCALE GENOMIC DNA]</scope>
</reference>
<evidence type="ECO:0000313" key="1">
    <source>
        <dbReference type="EMBL" id="GFO38844.1"/>
    </source>
</evidence>
<comment type="caution">
    <text evidence="1">The sequence shown here is derived from an EMBL/GenBank/DDBJ whole genome shotgun (WGS) entry which is preliminary data.</text>
</comment>
<gene>
    <name evidence="1" type="ORF">PoB_006534900</name>
</gene>
<dbReference type="AlphaFoldDB" id="A0AAV4D3U2"/>